<evidence type="ECO:0000256" key="2">
    <source>
        <dbReference type="ARBA" id="ARBA00022723"/>
    </source>
</evidence>
<dbReference type="InterPro" id="IPR013785">
    <property type="entry name" value="Aldolase_TIM"/>
</dbReference>
<name>A0ABR9AQZ6_9BACT</name>
<evidence type="ECO:0000259" key="4">
    <source>
        <dbReference type="PROSITE" id="PS50991"/>
    </source>
</evidence>
<evidence type="ECO:0000313" key="5">
    <source>
        <dbReference type="EMBL" id="MBD8490974.1"/>
    </source>
</evidence>
<evidence type="ECO:0000313" key="6">
    <source>
        <dbReference type="Proteomes" id="UP000647133"/>
    </source>
</evidence>
<dbReference type="EMBL" id="JACYTQ010000009">
    <property type="protein sequence ID" value="MBD8490974.1"/>
    <property type="molecule type" value="Genomic_DNA"/>
</dbReference>
<dbReference type="Gene3D" id="3.20.20.70">
    <property type="entry name" value="Aldolase class I"/>
    <property type="match status" value="1"/>
</dbReference>
<dbReference type="CDD" id="cd07938">
    <property type="entry name" value="DRE_TIM_HMGL"/>
    <property type="match status" value="1"/>
</dbReference>
<keyword evidence="2" id="KW-0479">Metal-binding</keyword>
<dbReference type="GO" id="GO:0016829">
    <property type="term" value="F:lyase activity"/>
    <property type="evidence" value="ECO:0007669"/>
    <property type="project" value="UniProtKB-KW"/>
</dbReference>
<dbReference type="RefSeq" id="WP_192011848.1">
    <property type="nucleotide sequence ID" value="NZ_JACYTQ010000009.1"/>
</dbReference>
<evidence type="ECO:0000256" key="1">
    <source>
        <dbReference type="ARBA" id="ARBA00009405"/>
    </source>
</evidence>
<sequence>MKIIECPRDAMQGREEFIDTAIKAAYINQLLEVGFDTVDFGSFVNPKAMPQMRDTAELLELLDLFHSKSKLLAIVANKRGAEDALHFEEIDYLGFPLSISETFQQRNTNKSIAEALEVVEDIQNLCEIKGKTVVTYLSMAFGNPYGEAFSVDIVAEFVEKLDALGIKIIALSDTIGVAEPKLIEKLFETNIQAYPEIEFGAHFHSRPEGIAEKIHAGLKGGCRRFDGAIKGFGGCPMAKDELVGNVATEVMIEVLEKEGHHLNLNMEEFGEAMKLAKFVFG</sequence>
<keyword evidence="6" id="KW-1185">Reference proteome</keyword>
<comment type="caution">
    <text evidence="5">The sequence shown here is derived from an EMBL/GenBank/DDBJ whole genome shotgun (WGS) entry which is preliminary data.</text>
</comment>
<dbReference type="Pfam" id="PF00682">
    <property type="entry name" value="HMGL-like"/>
    <property type="match status" value="1"/>
</dbReference>
<accession>A0ABR9AQZ6</accession>
<proteinExistence type="inferred from homology"/>
<reference evidence="5 6" key="1">
    <citation type="submission" date="2020-09" db="EMBL/GenBank/DDBJ databases">
        <title>Echinicola sp. CAU 1574 isolated from sand of Sido Beach.</title>
        <authorList>
            <person name="Kim W."/>
        </authorList>
    </citation>
    <scope>NUCLEOTIDE SEQUENCE [LARGE SCALE GENOMIC DNA]</scope>
    <source>
        <strain evidence="5 6">CAU 1574</strain>
    </source>
</reference>
<gene>
    <name evidence="5" type="ORF">IFO69_19635</name>
</gene>
<protein>
    <submittedName>
        <fullName evidence="5">Hydroxymethylglutaryl-CoA lyase</fullName>
    </submittedName>
</protein>
<evidence type="ECO:0000256" key="3">
    <source>
        <dbReference type="ARBA" id="ARBA00023239"/>
    </source>
</evidence>
<comment type="similarity">
    <text evidence="1">Belongs to the HMG-CoA lyase family.</text>
</comment>
<keyword evidence="3 5" id="KW-0456">Lyase</keyword>
<dbReference type="PANTHER" id="PTHR42738">
    <property type="entry name" value="HYDROXYMETHYLGLUTARYL-COA LYASE"/>
    <property type="match status" value="1"/>
</dbReference>
<dbReference type="InterPro" id="IPR000891">
    <property type="entry name" value="PYR_CT"/>
</dbReference>
<feature type="domain" description="Pyruvate carboxyltransferase" evidence="4">
    <location>
        <begin position="1"/>
        <end position="270"/>
    </location>
</feature>
<dbReference type="Proteomes" id="UP000647133">
    <property type="component" value="Unassembled WGS sequence"/>
</dbReference>
<dbReference type="PROSITE" id="PS50991">
    <property type="entry name" value="PYR_CT"/>
    <property type="match status" value="1"/>
</dbReference>
<organism evidence="5 6">
    <name type="scientific">Echinicola arenosa</name>
    <dbReference type="NCBI Taxonomy" id="2774144"/>
    <lineage>
        <taxon>Bacteria</taxon>
        <taxon>Pseudomonadati</taxon>
        <taxon>Bacteroidota</taxon>
        <taxon>Cytophagia</taxon>
        <taxon>Cytophagales</taxon>
        <taxon>Cyclobacteriaceae</taxon>
        <taxon>Echinicola</taxon>
    </lineage>
</organism>
<dbReference type="PANTHER" id="PTHR42738:SF7">
    <property type="entry name" value="HYDROXYMETHYLGLUTARYL-COA LYASE"/>
    <property type="match status" value="1"/>
</dbReference>
<dbReference type="InterPro" id="IPR043594">
    <property type="entry name" value="HMGL"/>
</dbReference>
<dbReference type="SUPFAM" id="SSF51569">
    <property type="entry name" value="Aldolase"/>
    <property type="match status" value="1"/>
</dbReference>